<dbReference type="Gene3D" id="3.40.190.10">
    <property type="entry name" value="Periplasmic binding protein-like II"/>
    <property type="match status" value="2"/>
</dbReference>
<dbReference type="InterPro" id="IPR005119">
    <property type="entry name" value="LysR_subst-bd"/>
</dbReference>
<proteinExistence type="inferred from homology"/>
<dbReference type="Pfam" id="PF00126">
    <property type="entry name" value="HTH_1"/>
    <property type="match status" value="1"/>
</dbReference>
<dbReference type="EMBL" id="AAUX01000001">
    <property type="protein sequence ID" value="EAV47172.1"/>
    <property type="molecule type" value="Genomic_DNA"/>
</dbReference>
<dbReference type="PRINTS" id="PR00039">
    <property type="entry name" value="HTHLYSR"/>
</dbReference>
<dbReference type="Pfam" id="PF03466">
    <property type="entry name" value="LysR_substrate"/>
    <property type="match status" value="1"/>
</dbReference>
<keyword evidence="3" id="KW-0238">DNA-binding</keyword>
<dbReference type="OrthoDB" id="5297026at2"/>
<dbReference type="CDD" id="cd08413">
    <property type="entry name" value="PBP2_CysB_like"/>
    <property type="match status" value="1"/>
</dbReference>
<dbReference type="NCBIfam" id="NF009327">
    <property type="entry name" value="PRK12684.1"/>
    <property type="match status" value="1"/>
</dbReference>
<keyword evidence="4" id="KW-0804">Transcription</keyword>
<accession>A0P6L2</accession>
<evidence type="ECO:0000313" key="7">
    <source>
        <dbReference type="Proteomes" id="UP000054262"/>
    </source>
</evidence>
<comment type="similarity">
    <text evidence="1">Belongs to the LysR transcriptional regulatory family.</text>
</comment>
<gene>
    <name evidence="6" type="primary">cysB</name>
    <name evidence="6" type="ORF">MB2181_03825</name>
</gene>
<dbReference type="GO" id="GO:0000976">
    <property type="term" value="F:transcription cis-regulatory region binding"/>
    <property type="evidence" value="ECO:0007669"/>
    <property type="project" value="TreeGrafter"/>
</dbReference>
<dbReference type="InterPro" id="IPR000847">
    <property type="entry name" value="LysR_HTH_N"/>
</dbReference>
<feature type="domain" description="HTH lysR-type" evidence="5">
    <location>
        <begin position="1"/>
        <end position="59"/>
    </location>
</feature>
<dbReference type="InterPro" id="IPR037423">
    <property type="entry name" value="CysB_PBP2"/>
</dbReference>
<protein>
    <submittedName>
        <fullName evidence="6">Transcriptional regulator for cysteine regulon</fullName>
    </submittedName>
</protein>
<dbReference type="SUPFAM" id="SSF46785">
    <property type="entry name" value="Winged helix' DNA-binding domain"/>
    <property type="match status" value="1"/>
</dbReference>
<keyword evidence="7" id="KW-1185">Reference proteome</keyword>
<evidence type="ECO:0000256" key="3">
    <source>
        <dbReference type="ARBA" id="ARBA00023125"/>
    </source>
</evidence>
<sequence length="309" mass="35079">MKLQQLRCIYEVVLNSFNISSAAKTMHTSQPGVSKQIQLLEEEIGVKIFQRHGKRLVGLTDPGAKVFESISEIIRESRNIKNITAEYENNNEGKFTIATTHTQARYKLPKVVETFVKKYPKINLNIHQGNPSQVTEQILKGEADVGIATETIGVNDKIFCIPCYSWNRSLVMPKGHPLEQEESITLQHLASYPLITYDYAFTGSTIVSKVFKEANVEPNIMLTAIDADVIKTYVNLDLGIGLIAEMAFDKEKDRDLIAKDVSHLFPVSTTFIGIRQDTFVRTFTCDFIRMFIPHMTDHELKIILQKRQI</sequence>
<name>A0P6L2_9PROT</name>
<evidence type="ECO:0000256" key="1">
    <source>
        <dbReference type="ARBA" id="ARBA00009437"/>
    </source>
</evidence>
<dbReference type="GO" id="GO:0003700">
    <property type="term" value="F:DNA-binding transcription factor activity"/>
    <property type="evidence" value="ECO:0007669"/>
    <property type="project" value="InterPro"/>
</dbReference>
<organism evidence="6 7">
    <name type="scientific">Methylophilales bacterium HTCC2181</name>
    <dbReference type="NCBI Taxonomy" id="383631"/>
    <lineage>
        <taxon>Bacteria</taxon>
        <taxon>Pseudomonadati</taxon>
        <taxon>Pseudomonadota</taxon>
        <taxon>Betaproteobacteria</taxon>
        <taxon>Nitrosomonadales</taxon>
        <taxon>OM43 clade</taxon>
    </lineage>
</organism>
<reference evidence="6 7" key="1">
    <citation type="submission" date="2006-11" db="EMBL/GenBank/DDBJ databases">
        <authorList>
            <person name="Giovannoni S."/>
            <person name="Vergin K."/>
            <person name="Ferriera S."/>
            <person name="Johnson J."/>
            <person name="Kravitz S."/>
            <person name="Beeson K."/>
            <person name="Sutton G."/>
            <person name="Rogers Y.-H."/>
            <person name="Friedman R."/>
            <person name="Frazier M."/>
            <person name="Venter J.C."/>
        </authorList>
    </citation>
    <scope>NUCLEOTIDE SEQUENCE [LARGE SCALE GENOMIC DNA]</scope>
    <source>
        <strain evidence="6 7">HTCC2181</strain>
    </source>
</reference>
<evidence type="ECO:0000313" key="6">
    <source>
        <dbReference type="EMBL" id="EAV47172.1"/>
    </source>
</evidence>
<dbReference type="PROSITE" id="PS50931">
    <property type="entry name" value="HTH_LYSR"/>
    <property type="match status" value="1"/>
</dbReference>
<dbReference type="Proteomes" id="UP000054262">
    <property type="component" value="Unassembled WGS sequence"/>
</dbReference>
<evidence type="ECO:0000256" key="2">
    <source>
        <dbReference type="ARBA" id="ARBA00023015"/>
    </source>
</evidence>
<dbReference type="PANTHER" id="PTHR30126">
    <property type="entry name" value="HTH-TYPE TRANSCRIPTIONAL REGULATOR"/>
    <property type="match status" value="1"/>
</dbReference>
<dbReference type="AlphaFoldDB" id="A0P6L2"/>
<dbReference type="GO" id="GO:0019344">
    <property type="term" value="P:cysteine biosynthetic process"/>
    <property type="evidence" value="ECO:0007669"/>
    <property type="project" value="TreeGrafter"/>
</dbReference>
<evidence type="ECO:0000256" key="4">
    <source>
        <dbReference type="ARBA" id="ARBA00023163"/>
    </source>
</evidence>
<dbReference type="Gene3D" id="1.10.10.10">
    <property type="entry name" value="Winged helix-like DNA-binding domain superfamily/Winged helix DNA-binding domain"/>
    <property type="match status" value="1"/>
</dbReference>
<keyword evidence="2" id="KW-0805">Transcription regulation</keyword>
<comment type="caution">
    <text evidence="6">The sequence shown here is derived from an EMBL/GenBank/DDBJ whole genome shotgun (WGS) entry which is preliminary data.</text>
</comment>
<dbReference type="InterPro" id="IPR036390">
    <property type="entry name" value="WH_DNA-bd_sf"/>
</dbReference>
<evidence type="ECO:0000259" key="5">
    <source>
        <dbReference type="PROSITE" id="PS50931"/>
    </source>
</evidence>
<dbReference type="PANTHER" id="PTHR30126:SF6">
    <property type="entry name" value="HTH-TYPE TRANSCRIPTIONAL REGULATOR CYSB-RELATED"/>
    <property type="match status" value="1"/>
</dbReference>
<dbReference type="SUPFAM" id="SSF53850">
    <property type="entry name" value="Periplasmic binding protein-like II"/>
    <property type="match status" value="1"/>
</dbReference>
<dbReference type="InterPro" id="IPR036388">
    <property type="entry name" value="WH-like_DNA-bd_sf"/>
</dbReference>